<name>A0A834DJS3_9CHIR</name>
<feature type="region of interest" description="Disordered" evidence="1">
    <location>
        <begin position="71"/>
        <end position="91"/>
    </location>
</feature>
<dbReference type="EMBL" id="JABVXQ010000011">
    <property type="protein sequence ID" value="KAF6086290.1"/>
    <property type="molecule type" value="Genomic_DNA"/>
</dbReference>
<gene>
    <name evidence="2" type="ORF">HJG60_008482</name>
</gene>
<feature type="compositionally biased region" description="Basic and acidic residues" evidence="1">
    <location>
        <begin position="1"/>
        <end position="11"/>
    </location>
</feature>
<evidence type="ECO:0000256" key="1">
    <source>
        <dbReference type="SAM" id="MobiDB-lite"/>
    </source>
</evidence>
<proteinExistence type="predicted"/>
<evidence type="ECO:0000313" key="3">
    <source>
        <dbReference type="Proteomes" id="UP000664940"/>
    </source>
</evidence>
<protein>
    <submittedName>
        <fullName evidence="2">Uncharacterized protein</fullName>
    </submittedName>
</protein>
<reference evidence="2 3" key="1">
    <citation type="journal article" date="2020" name="Nature">
        <title>Six reference-quality genomes reveal evolution of bat adaptations.</title>
        <authorList>
            <person name="Jebb D."/>
            <person name="Huang Z."/>
            <person name="Pippel M."/>
            <person name="Hughes G.M."/>
            <person name="Lavrichenko K."/>
            <person name="Devanna P."/>
            <person name="Winkler S."/>
            <person name="Jermiin L.S."/>
            <person name="Skirmuntt E.C."/>
            <person name="Katzourakis A."/>
            <person name="Burkitt-Gray L."/>
            <person name="Ray D.A."/>
            <person name="Sullivan K.A.M."/>
            <person name="Roscito J.G."/>
            <person name="Kirilenko B.M."/>
            <person name="Davalos L.M."/>
            <person name="Corthals A.P."/>
            <person name="Power M.L."/>
            <person name="Jones G."/>
            <person name="Ransome R.D."/>
            <person name="Dechmann D.K.N."/>
            <person name="Locatelli A.G."/>
            <person name="Puechmaille S.J."/>
            <person name="Fedrigo O."/>
            <person name="Jarvis E.D."/>
            <person name="Hiller M."/>
            <person name="Vernes S.C."/>
            <person name="Myers E.W."/>
            <person name="Teeling E.C."/>
        </authorList>
    </citation>
    <scope>NUCLEOTIDE SEQUENCE [LARGE SCALE GENOMIC DNA]</scope>
    <source>
        <strain evidence="2">Bat1K_MPI-CBG_1</strain>
    </source>
</reference>
<feature type="region of interest" description="Disordered" evidence="1">
    <location>
        <begin position="1"/>
        <end position="43"/>
    </location>
</feature>
<comment type="caution">
    <text evidence="2">The sequence shown here is derived from an EMBL/GenBank/DDBJ whole genome shotgun (WGS) entry which is preliminary data.</text>
</comment>
<dbReference type="Proteomes" id="UP000664940">
    <property type="component" value="Unassembled WGS sequence"/>
</dbReference>
<organism evidence="2 3">
    <name type="scientific">Phyllostomus discolor</name>
    <name type="common">pale spear-nosed bat</name>
    <dbReference type="NCBI Taxonomy" id="89673"/>
    <lineage>
        <taxon>Eukaryota</taxon>
        <taxon>Metazoa</taxon>
        <taxon>Chordata</taxon>
        <taxon>Craniata</taxon>
        <taxon>Vertebrata</taxon>
        <taxon>Euteleostomi</taxon>
        <taxon>Mammalia</taxon>
        <taxon>Eutheria</taxon>
        <taxon>Laurasiatheria</taxon>
        <taxon>Chiroptera</taxon>
        <taxon>Yangochiroptera</taxon>
        <taxon>Phyllostomidae</taxon>
        <taxon>Phyllostominae</taxon>
        <taxon>Phyllostomus</taxon>
    </lineage>
</organism>
<accession>A0A834DJS3</accession>
<sequence length="137" mass="15300">MKNISEERKNSDQLTIYRDSARPAHRPPALHRPESRRGNTVLPTWSRLDSYGGSQATTVQATSALSLHRATLRERPHSTKPYLPSGTAEPKTTLWSPKVQQNINGCGQTLFCIILITPGCPPTLKIHENIKLMAVYK</sequence>
<dbReference type="AlphaFoldDB" id="A0A834DJS3"/>
<evidence type="ECO:0000313" key="2">
    <source>
        <dbReference type="EMBL" id="KAF6086290.1"/>
    </source>
</evidence>